<keyword evidence="5" id="KW-1185">Reference proteome</keyword>
<dbReference type="GO" id="GO:0016740">
    <property type="term" value="F:transferase activity"/>
    <property type="evidence" value="ECO:0007669"/>
    <property type="project" value="UniProtKB-KW"/>
</dbReference>
<accession>A0A1M4WMB5</accession>
<evidence type="ECO:0000313" key="4">
    <source>
        <dbReference type="EMBL" id="SHE82300.1"/>
    </source>
</evidence>
<evidence type="ECO:0000256" key="1">
    <source>
        <dbReference type="SAM" id="MobiDB-lite"/>
    </source>
</evidence>
<reference evidence="4 5" key="1">
    <citation type="submission" date="2016-11" db="EMBL/GenBank/DDBJ databases">
        <authorList>
            <person name="Jaros S."/>
            <person name="Januszkiewicz K."/>
            <person name="Wedrychowicz H."/>
        </authorList>
    </citation>
    <scope>NUCLEOTIDE SEQUENCE [LARGE SCALE GENOMIC DNA]</scope>
    <source>
        <strain evidence="4 5">DSM 44666</strain>
    </source>
</reference>
<sequence length="923" mass="103053">MAISWYEPFILLLLIPCAYFLYHWWQEEHRFLQGKKSVLLVLRGLIFLLLVSALAQTTLIFPQMGRSVVFIIDRSASIQNEQLALDWVKRAVAQKQPEDRFALISVADRAVVEQAWQQNKQVDSLQTVINQHATNLASGLRLAAGLLPSTAKGKVVLLTDGKETTGNAKKELLQFQQRGIPVDIVSLASKQGPEVFVDSIDVPKQLHQDDHFQLQLFIRSTIKTTSKLRILEAGKPVLEREVTLNPGNNKFSFPVIAKQDGFLRYQVEIVPKVDTIVQNNQAYAFSEVQGKPRVLIVEEQGTDSENLVRSLAALGIASDRMKPDVVPDRLESLKRYSSLLLVNVPAYSFTEKQIKQMQIAVRDLGIGMGMIGGENSFALGGWYQTPLEQALPVYMDIRDQRRMPSLGLMLVIDKSGSMIGEKIELAKKAAMRSASLLTGQDQLGVIAFDDGMKWVLKPQSLTNKNAVNGLISNIPADGGTNIYPSLDTAYQSLSKLKVKRKHVILLTDGQAPNNKFQALTQKWAKKGITLSTVAVGTDADQKLLQQLAVWGKGRSYLANHPQAIPTIFSKETILSKRSYIVNQPIIPEMNAGNDLGLSAVPPLLGYVGTTAKQTSEKVILSPHFRDPILARWQYGLGRTFAFTSDVSGKWSKAWTAWSQATTFWNQVVGWTFSQSGNGGFDLRPKLDQEQPKLEVYASEAQLKTAPTIAFNMVDQSGESKKIEVKATAKDKYEGSLPALEPGTYFLQGVAGKGKNQKRLGTFGFVVPYSSEYRPNTRTIDLTKLGKIQPDPSMAFRNSSEGDWEKQEITFWLLLVATLLWPVDIAARRLSFDQIFSWRKKRATIMETKTEQSAIAKIKQQSSQAIVNRKKRWNTIAVNQEQKPETAATKAPKKQQETKHSLHSSQGLKVDRLLQAKKRIRKKE</sequence>
<dbReference type="PANTHER" id="PTHR37947:SF2">
    <property type="entry name" value="VON WILLEBRAND FACTOR TYPE A"/>
    <property type="match status" value="1"/>
</dbReference>
<dbReference type="Gene3D" id="3.40.50.410">
    <property type="entry name" value="von Willebrand factor, type A domain"/>
    <property type="match status" value="2"/>
</dbReference>
<dbReference type="OrthoDB" id="9781333at2"/>
<keyword evidence="2" id="KW-1133">Transmembrane helix</keyword>
<keyword evidence="4" id="KW-0808">Transferase</keyword>
<dbReference type="SMART" id="SM00327">
    <property type="entry name" value="VWA"/>
    <property type="match status" value="2"/>
</dbReference>
<dbReference type="Proteomes" id="UP000184476">
    <property type="component" value="Unassembled WGS sequence"/>
</dbReference>
<keyword evidence="2" id="KW-0812">Transmembrane</keyword>
<dbReference type="InterPro" id="IPR036465">
    <property type="entry name" value="vWFA_dom_sf"/>
</dbReference>
<dbReference type="Gene3D" id="3.40.50.880">
    <property type="match status" value="1"/>
</dbReference>
<dbReference type="STRING" id="112248.SAMN05444392_103286"/>
<feature type="transmembrane region" description="Helical" evidence="2">
    <location>
        <begin position="6"/>
        <end position="25"/>
    </location>
</feature>
<feature type="compositionally biased region" description="Basic residues" evidence="1">
    <location>
        <begin position="914"/>
        <end position="923"/>
    </location>
</feature>
<gene>
    <name evidence="4" type="ORF">SAMN05444392_103286</name>
</gene>
<protein>
    <submittedName>
        <fullName evidence="4">Putative glutamine amidotransferase</fullName>
    </submittedName>
</protein>
<evidence type="ECO:0000313" key="5">
    <source>
        <dbReference type="Proteomes" id="UP000184476"/>
    </source>
</evidence>
<organism evidence="4 5">
    <name type="scientific">Seinonella peptonophila</name>
    <dbReference type="NCBI Taxonomy" id="112248"/>
    <lineage>
        <taxon>Bacteria</taxon>
        <taxon>Bacillati</taxon>
        <taxon>Bacillota</taxon>
        <taxon>Bacilli</taxon>
        <taxon>Bacillales</taxon>
        <taxon>Thermoactinomycetaceae</taxon>
        <taxon>Seinonella</taxon>
    </lineage>
</organism>
<dbReference type="CDD" id="cd00198">
    <property type="entry name" value="vWFA"/>
    <property type="match status" value="1"/>
</dbReference>
<dbReference type="InterPro" id="IPR002035">
    <property type="entry name" value="VWF_A"/>
</dbReference>
<dbReference type="PROSITE" id="PS50234">
    <property type="entry name" value="VWFA"/>
    <property type="match status" value="1"/>
</dbReference>
<keyword evidence="2" id="KW-0472">Membrane</keyword>
<dbReference type="Pfam" id="PF07090">
    <property type="entry name" value="GATase1_like"/>
    <property type="match status" value="1"/>
</dbReference>
<dbReference type="Pfam" id="PF00092">
    <property type="entry name" value="VWA"/>
    <property type="match status" value="1"/>
</dbReference>
<evidence type="ECO:0000259" key="3">
    <source>
        <dbReference type="PROSITE" id="PS50234"/>
    </source>
</evidence>
<feature type="region of interest" description="Disordered" evidence="1">
    <location>
        <begin position="878"/>
        <end position="923"/>
    </location>
</feature>
<dbReference type="EMBL" id="FQVL01000003">
    <property type="protein sequence ID" value="SHE82300.1"/>
    <property type="molecule type" value="Genomic_DNA"/>
</dbReference>
<name>A0A1M4WMB5_9BACL</name>
<dbReference type="InterPro" id="IPR029062">
    <property type="entry name" value="Class_I_gatase-like"/>
</dbReference>
<keyword evidence="4" id="KW-0315">Glutamine amidotransferase</keyword>
<feature type="transmembrane region" description="Helical" evidence="2">
    <location>
        <begin position="37"/>
        <end position="61"/>
    </location>
</feature>
<feature type="domain" description="VWFA" evidence="3">
    <location>
        <begin position="407"/>
        <end position="589"/>
    </location>
</feature>
<dbReference type="SUPFAM" id="SSF53300">
    <property type="entry name" value="vWA-like"/>
    <property type="match status" value="2"/>
</dbReference>
<proteinExistence type="predicted"/>
<dbReference type="SUPFAM" id="SSF52317">
    <property type="entry name" value="Class I glutamine amidotransferase-like"/>
    <property type="match status" value="1"/>
</dbReference>
<dbReference type="Pfam" id="PF13519">
    <property type="entry name" value="VWA_2"/>
    <property type="match status" value="1"/>
</dbReference>
<evidence type="ECO:0000256" key="2">
    <source>
        <dbReference type="SAM" id="Phobius"/>
    </source>
</evidence>
<dbReference type="RefSeq" id="WP_073154364.1">
    <property type="nucleotide sequence ID" value="NZ_FQVL01000003.1"/>
</dbReference>
<dbReference type="PANTHER" id="PTHR37947">
    <property type="entry name" value="BLL2462 PROTEIN"/>
    <property type="match status" value="1"/>
</dbReference>
<dbReference type="InterPro" id="IPR010768">
    <property type="entry name" value="GATase1-like"/>
</dbReference>
<dbReference type="AlphaFoldDB" id="A0A1M4WMB5"/>